<reference evidence="1" key="2">
    <citation type="submission" date="2020-09" db="EMBL/GenBank/DDBJ databases">
        <authorList>
            <person name="Sun Q."/>
            <person name="Zhou Y."/>
        </authorList>
    </citation>
    <scope>NUCLEOTIDE SEQUENCE</scope>
    <source>
        <strain evidence="1">CGMCC 4.7306</strain>
    </source>
</reference>
<evidence type="ECO:0000313" key="1">
    <source>
        <dbReference type="EMBL" id="GGL78803.1"/>
    </source>
</evidence>
<accession>A0A917SFE9</accession>
<comment type="caution">
    <text evidence="1">The sequence shown here is derived from an EMBL/GenBank/DDBJ whole genome shotgun (WGS) entry which is preliminary data.</text>
</comment>
<name>A0A917SFE9_9ACTN</name>
<proteinExistence type="predicted"/>
<dbReference type="AlphaFoldDB" id="A0A917SFE9"/>
<reference evidence="1" key="1">
    <citation type="journal article" date="2014" name="Int. J. Syst. Evol. Microbiol.">
        <title>Complete genome sequence of Corynebacterium casei LMG S-19264T (=DSM 44701T), isolated from a smear-ripened cheese.</title>
        <authorList>
            <consortium name="US DOE Joint Genome Institute (JGI-PGF)"/>
            <person name="Walter F."/>
            <person name="Albersmeier A."/>
            <person name="Kalinowski J."/>
            <person name="Ruckert C."/>
        </authorList>
    </citation>
    <scope>NUCLEOTIDE SEQUENCE</scope>
    <source>
        <strain evidence="1">CGMCC 4.7306</strain>
    </source>
</reference>
<gene>
    <name evidence="1" type="ORF">GCM10011575_41500</name>
</gene>
<organism evidence="1 2">
    <name type="scientific">Microlunatus endophyticus</name>
    <dbReference type="NCBI Taxonomy" id="1716077"/>
    <lineage>
        <taxon>Bacteria</taxon>
        <taxon>Bacillati</taxon>
        <taxon>Actinomycetota</taxon>
        <taxon>Actinomycetes</taxon>
        <taxon>Propionibacteriales</taxon>
        <taxon>Propionibacteriaceae</taxon>
        <taxon>Microlunatus</taxon>
    </lineage>
</organism>
<keyword evidence="2" id="KW-1185">Reference proteome</keyword>
<dbReference type="Proteomes" id="UP000613840">
    <property type="component" value="Unassembled WGS sequence"/>
</dbReference>
<evidence type="ECO:0000313" key="2">
    <source>
        <dbReference type="Proteomes" id="UP000613840"/>
    </source>
</evidence>
<protein>
    <submittedName>
        <fullName evidence="1">Uncharacterized protein</fullName>
    </submittedName>
</protein>
<sequence length="137" mass="14484">MLGELQQLAYGFEPVVAHRDPDPLIIDRLHRPESGAEDPASEVEAIRVQQGGDHDRVPAALQVVHQLAADGGKINIRPQPAGLVENLPAGQAFQGEEPWLVAVIGDQIPAAGSGQDSVWIDGDRGRPALRAAAIADP</sequence>
<dbReference type="EMBL" id="BMMZ01000013">
    <property type="protein sequence ID" value="GGL78803.1"/>
    <property type="molecule type" value="Genomic_DNA"/>
</dbReference>